<dbReference type="InterPro" id="IPR006016">
    <property type="entry name" value="UspA"/>
</dbReference>
<dbReference type="PRINTS" id="PR01438">
    <property type="entry name" value="UNVRSLSTRESS"/>
</dbReference>
<gene>
    <name evidence="3" type="ORF">GCM10023213_37010</name>
</gene>
<comment type="caution">
    <text evidence="3">The sequence shown here is derived from an EMBL/GenBank/DDBJ whole genome shotgun (WGS) entry which is preliminary data.</text>
</comment>
<dbReference type="Proteomes" id="UP001499852">
    <property type="component" value="Unassembled WGS sequence"/>
</dbReference>
<dbReference type="InterPro" id="IPR006015">
    <property type="entry name" value="Universal_stress_UspA"/>
</dbReference>
<dbReference type="PANTHER" id="PTHR46268">
    <property type="entry name" value="STRESS RESPONSE PROTEIN NHAX"/>
    <property type="match status" value="1"/>
</dbReference>
<dbReference type="SUPFAM" id="SSF52402">
    <property type="entry name" value="Adenine nucleotide alpha hydrolases-like"/>
    <property type="match status" value="2"/>
</dbReference>
<dbReference type="InterPro" id="IPR014729">
    <property type="entry name" value="Rossmann-like_a/b/a_fold"/>
</dbReference>
<dbReference type="PANTHER" id="PTHR46268:SF6">
    <property type="entry name" value="UNIVERSAL STRESS PROTEIN UP12"/>
    <property type="match status" value="1"/>
</dbReference>
<evidence type="ECO:0000259" key="2">
    <source>
        <dbReference type="Pfam" id="PF00582"/>
    </source>
</evidence>
<dbReference type="EMBL" id="BAABIA010000008">
    <property type="protein sequence ID" value="GAA5145428.1"/>
    <property type="molecule type" value="Genomic_DNA"/>
</dbReference>
<feature type="domain" description="UspA" evidence="2">
    <location>
        <begin position="155"/>
        <end position="301"/>
    </location>
</feature>
<organism evidence="3 4">
    <name type="scientific">Prosthecobacter algae</name>
    <dbReference type="NCBI Taxonomy" id="1144682"/>
    <lineage>
        <taxon>Bacteria</taxon>
        <taxon>Pseudomonadati</taxon>
        <taxon>Verrucomicrobiota</taxon>
        <taxon>Verrucomicrobiia</taxon>
        <taxon>Verrucomicrobiales</taxon>
        <taxon>Verrucomicrobiaceae</taxon>
        <taxon>Prosthecobacter</taxon>
    </lineage>
</organism>
<feature type="domain" description="UspA" evidence="2">
    <location>
        <begin position="12"/>
        <end position="148"/>
    </location>
</feature>
<dbReference type="Pfam" id="PF00582">
    <property type="entry name" value="Usp"/>
    <property type="match status" value="2"/>
</dbReference>
<proteinExistence type="inferred from homology"/>
<evidence type="ECO:0000313" key="4">
    <source>
        <dbReference type="Proteomes" id="UP001499852"/>
    </source>
</evidence>
<evidence type="ECO:0000256" key="1">
    <source>
        <dbReference type="ARBA" id="ARBA00008791"/>
    </source>
</evidence>
<dbReference type="Gene3D" id="3.40.50.620">
    <property type="entry name" value="HUPs"/>
    <property type="match status" value="2"/>
</dbReference>
<comment type="similarity">
    <text evidence="1">Belongs to the universal stress protein A family.</text>
</comment>
<name>A0ABP9PEN5_9BACT</name>
<dbReference type="CDD" id="cd00293">
    <property type="entry name" value="USP-like"/>
    <property type="match status" value="2"/>
</dbReference>
<keyword evidence="4" id="KW-1185">Reference proteome</keyword>
<reference evidence="4" key="1">
    <citation type="journal article" date="2019" name="Int. J. Syst. Evol. Microbiol.">
        <title>The Global Catalogue of Microorganisms (GCM) 10K type strain sequencing project: providing services to taxonomists for standard genome sequencing and annotation.</title>
        <authorList>
            <consortium name="The Broad Institute Genomics Platform"/>
            <consortium name="The Broad Institute Genome Sequencing Center for Infectious Disease"/>
            <person name="Wu L."/>
            <person name="Ma J."/>
        </authorList>
    </citation>
    <scope>NUCLEOTIDE SEQUENCE [LARGE SCALE GENOMIC DNA]</scope>
    <source>
        <strain evidence="4">JCM 18053</strain>
    </source>
</reference>
<protein>
    <submittedName>
        <fullName evidence="3">Universal stress protein</fullName>
    </submittedName>
</protein>
<accession>A0ABP9PEN5</accession>
<evidence type="ECO:0000313" key="3">
    <source>
        <dbReference type="EMBL" id="GAA5145428.1"/>
    </source>
</evidence>
<sequence>MLNPTLTTMKPYSKIIAAIDFTPSCRNALREAVRLASLNQASVTAVHVMDEFLVHELKRALSTDQATIRADWTARMKKFVDEADLGSAQVEMEVRIGHPFAELSESCRVHAADLLVMGAKGSRNDPGRVGVIAAKCVRKAPLDVLLVREDAQGPFKHYVTCVDFSQNATDAVRIALALASQDGATLDCLHVYQSALAMSMDYGGMVAPMPLGTDSQAVESWQRELTEYVAEQARDFPEVKTRALVLERVNIREAILDHVKETHADMVVLGTRGKTGLRELLIGTTAEKIVANAPCSILAVKPEGFANE</sequence>